<comment type="similarity">
    <text evidence="1">Belongs to the HAD-like hydrolase superfamily. CbbY/CbbZ/Gph/YieH family.</text>
</comment>
<dbReference type="NCBIfam" id="TIGR01509">
    <property type="entry name" value="HAD-SF-IA-v3"/>
    <property type="match status" value="1"/>
</dbReference>
<name>Q848B0_STRHY</name>
<dbReference type="InterPro" id="IPR006351">
    <property type="entry name" value="AHBA_synth-like"/>
</dbReference>
<feature type="compositionally biased region" description="Basic residues" evidence="6">
    <location>
        <begin position="24"/>
        <end position="37"/>
    </location>
</feature>
<protein>
    <recommendedName>
        <fullName evidence="4">Tyrosine-protein kinase PtkA</fullName>
    </recommendedName>
    <alternativeName>
        <fullName evidence="5">Protein tyrosine kinase A</fullName>
    </alternativeName>
</protein>
<dbReference type="InterPro" id="IPR023214">
    <property type="entry name" value="HAD_sf"/>
</dbReference>
<dbReference type="InterPro" id="IPR006439">
    <property type="entry name" value="HAD-SF_hydro_IA"/>
</dbReference>
<dbReference type="NCBIfam" id="TIGR01454">
    <property type="entry name" value="AHBA_synth_RP"/>
    <property type="match status" value="1"/>
</dbReference>
<dbReference type="Pfam" id="PF13419">
    <property type="entry name" value="HAD_2"/>
    <property type="match status" value="1"/>
</dbReference>
<dbReference type="GO" id="GO:0004713">
    <property type="term" value="F:protein tyrosine kinase activity"/>
    <property type="evidence" value="ECO:0007669"/>
    <property type="project" value="UniProtKB-KW"/>
</dbReference>
<reference evidence="7" key="1">
    <citation type="submission" date="2002-06" db="EMBL/GenBank/DDBJ databases">
        <title>Cloning of ansamycin biosynthetic gene cluster, partial sequence from Streptomyces hygroscopicus 17997.</title>
        <authorList>
            <person name="Wang Y."/>
            <person name="Gao Q."/>
        </authorList>
    </citation>
    <scope>NUCLEOTIDE SEQUENCE</scope>
</reference>
<dbReference type="EMBL" id="AH012610">
    <property type="protein sequence ID" value="AAO61214.1"/>
    <property type="molecule type" value="Genomic_DNA"/>
</dbReference>
<dbReference type="Gene3D" id="1.10.150.240">
    <property type="entry name" value="Putative phosphatase, domain 2"/>
    <property type="match status" value="1"/>
</dbReference>
<dbReference type="GO" id="GO:0005829">
    <property type="term" value="C:cytosol"/>
    <property type="evidence" value="ECO:0007669"/>
    <property type="project" value="TreeGrafter"/>
</dbReference>
<dbReference type="SFLD" id="SFLDS00003">
    <property type="entry name" value="Haloacid_Dehalogenase"/>
    <property type="match status" value="1"/>
</dbReference>
<dbReference type="InterPro" id="IPR050155">
    <property type="entry name" value="HAD-like_hydrolase_sf"/>
</dbReference>
<dbReference type="FunFam" id="3.40.50.1000:FF:000022">
    <property type="entry name" value="Phosphoglycolate phosphatase"/>
    <property type="match status" value="1"/>
</dbReference>
<dbReference type="GO" id="GO:0008967">
    <property type="term" value="F:phosphoglycolate phosphatase activity"/>
    <property type="evidence" value="ECO:0007669"/>
    <property type="project" value="TreeGrafter"/>
</dbReference>
<dbReference type="InterPro" id="IPR036412">
    <property type="entry name" value="HAD-like_sf"/>
</dbReference>
<dbReference type="SFLD" id="SFLDG01129">
    <property type="entry name" value="C1.5:_HAD__Beta-PGM__Phosphata"/>
    <property type="match status" value="1"/>
</dbReference>
<accession>Q848B0</accession>
<organism evidence="7">
    <name type="scientific">Streptomyces hygroscopicus</name>
    <dbReference type="NCBI Taxonomy" id="1912"/>
    <lineage>
        <taxon>Bacteria</taxon>
        <taxon>Bacillati</taxon>
        <taxon>Actinomycetota</taxon>
        <taxon>Actinomycetes</taxon>
        <taxon>Kitasatosporales</taxon>
        <taxon>Streptomycetaceae</taxon>
        <taxon>Streptomyces</taxon>
        <taxon>Streptomyces violaceusniger group</taxon>
    </lineage>
</organism>
<feature type="region of interest" description="Disordered" evidence="6">
    <location>
        <begin position="65"/>
        <end position="95"/>
    </location>
</feature>
<dbReference type="SFLD" id="SFLDG01135">
    <property type="entry name" value="C1.5.6:_HAD__Beta-PGM__Phospha"/>
    <property type="match status" value="1"/>
</dbReference>
<feature type="region of interest" description="Disordered" evidence="6">
    <location>
        <begin position="1"/>
        <end position="46"/>
    </location>
</feature>
<feature type="compositionally biased region" description="Low complexity" evidence="6">
    <location>
        <begin position="12"/>
        <end position="23"/>
    </location>
</feature>
<comment type="catalytic activity">
    <reaction evidence="3">
        <text>L-tyrosyl-[protein] + ATP = O-phospho-L-tyrosyl-[protein] + ADP + H(+)</text>
        <dbReference type="Rhea" id="RHEA:10596"/>
        <dbReference type="Rhea" id="RHEA-COMP:10136"/>
        <dbReference type="Rhea" id="RHEA-COMP:20101"/>
        <dbReference type="ChEBI" id="CHEBI:15378"/>
        <dbReference type="ChEBI" id="CHEBI:30616"/>
        <dbReference type="ChEBI" id="CHEBI:46858"/>
        <dbReference type="ChEBI" id="CHEBI:61978"/>
        <dbReference type="ChEBI" id="CHEBI:456216"/>
    </reaction>
    <physiologicalReaction direction="left-to-right" evidence="3">
        <dbReference type="Rhea" id="RHEA:10597"/>
    </physiologicalReaction>
</comment>
<dbReference type="PANTHER" id="PTHR43434:SF1">
    <property type="entry name" value="PHOSPHOGLYCOLATE PHOSPHATASE"/>
    <property type="match status" value="1"/>
</dbReference>
<sequence length="331" mass="35601">MRSAGPSAPSNGSTPRPGSTGRSGSRRRCDRTGRPPRRTGSAPIRPLPSLAIPFVVFPFSGPRSFRPRSFGPHSSDRVLRTAPETRTGGPPYRPAPRECSMNTHPISHGGPLSGAGVAPITSVVFDLDGVLVNSFAVMREAFTLAYAEVVGDGEPPFEEYNRHLGRYFPDIMRIMGLPLEMEGPFVRESYRLAHLVEMFDGVPELLSELRHRGLRLAVATGKSGPRARSLLDTLGIRGQFHVVLGSDEVARPKPAPDIVLKAMDMMDADPDRTVMVGDAVTDLASARGAGITAVAAMWGETDEKTLLAAEPDVILHKPAELLSLCPEVTVP</sequence>
<keyword evidence="2" id="KW-0418">Kinase</keyword>
<keyword evidence="2" id="KW-0808">Transferase</keyword>
<keyword evidence="2" id="KW-0829">Tyrosine-protein kinase</keyword>
<dbReference type="NCBIfam" id="TIGR01549">
    <property type="entry name" value="HAD-SF-IA-v1"/>
    <property type="match status" value="1"/>
</dbReference>
<dbReference type="GO" id="GO:0006281">
    <property type="term" value="P:DNA repair"/>
    <property type="evidence" value="ECO:0007669"/>
    <property type="project" value="TreeGrafter"/>
</dbReference>
<dbReference type="PANTHER" id="PTHR43434">
    <property type="entry name" value="PHOSPHOGLYCOLATE PHOSPHATASE"/>
    <property type="match status" value="1"/>
</dbReference>
<evidence type="ECO:0000256" key="2">
    <source>
        <dbReference type="ARBA" id="ARBA00023137"/>
    </source>
</evidence>
<dbReference type="InterPro" id="IPR041492">
    <property type="entry name" value="HAD_2"/>
</dbReference>
<dbReference type="InterPro" id="IPR023198">
    <property type="entry name" value="PGP-like_dom2"/>
</dbReference>
<evidence type="ECO:0000256" key="5">
    <source>
        <dbReference type="ARBA" id="ARBA00080335"/>
    </source>
</evidence>
<gene>
    <name evidence="7" type="primary">gdnP</name>
</gene>
<dbReference type="SUPFAM" id="SSF56784">
    <property type="entry name" value="HAD-like"/>
    <property type="match status" value="1"/>
</dbReference>
<evidence type="ECO:0000256" key="3">
    <source>
        <dbReference type="ARBA" id="ARBA00050405"/>
    </source>
</evidence>
<dbReference type="PRINTS" id="PR00413">
    <property type="entry name" value="HADHALOGNASE"/>
</dbReference>
<evidence type="ECO:0000313" key="7">
    <source>
        <dbReference type="EMBL" id="AAO61214.1"/>
    </source>
</evidence>
<proteinExistence type="inferred from homology"/>
<dbReference type="AlphaFoldDB" id="Q848B0"/>
<evidence type="ECO:0000256" key="6">
    <source>
        <dbReference type="SAM" id="MobiDB-lite"/>
    </source>
</evidence>
<dbReference type="Gene3D" id="3.40.50.1000">
    <property type="entry name" value="HAD superfamily/HAD-like"/>
    <property type="match status" value="1"/>
</dbReference>
<evidence type="ECO:0000256" key="4">
    <source>
        <dbReference type="ARBA" id="ARBA00069527"/>
    </source>
</evidence>
<evidence type="ECO:0000256" key="1">
    <source>
        <dbReference type="ARBA" id="ARBA00006171"/>
    </source>
</evidence>